<dbReference type="InterPro" id="IPR045735">
    <property type="entry name" value="Spore_III_AA_AAA+_ATPase"/>
</dbReference>
<dbReference type="CDD" id="cd00009">
    <property type="entry name" value="AAA"/>
    <property type="match status" value="1"/>
</dbReference>
<dbReference type="RefSeq" id="WP_309855089.1">
    <property type="nucleotide sequence ID" value="NZ_JAVDQJ010000005.1"/>
</dbReference>
<evidence type="ECO:0000313" key="4">
    <source>
        <dbReference type="EMBL" id="MDR6218523.1"/>
    </source>
</evidence>
<gene>
    <name evidence="4" type="ORF">J2Y00_002086</name>
</gene>
<dbReference type="AlphaFoldDB" id="A0AAE4BL44"/>
<dbReference type="GO" id="GO:0005524">
    <property type="term" value="F:ATP binding"/>
    <property type="evidence" value="ECO:0007669"/>
    <property type="project" value="UniProtKB-KW"/>
</dbReference>
<dbReference type="Proteomes" id="UP001185331">
    <property type="component" value="Unassembled WGS sequence"/>
</dbReference>
<evidence type="ECO:0000259" key="3">
    <source>
        <dbReference type="SMART" id="SM00382"/>
    </source>
</evidence>
<keyword evidence="2" id="KW-0067">ATP-binding</keyword>
<dbReference type="SUPFAM" id="SSF52540">
    <property type="entry name" value="P-loop containing nucleoside triphosphate hydrolases"/>
    <property type="match status" value="1"/>
</dbReference>
<organism evidence="4 5">
    <name type="scientific">Deinococcus soli</name>
    <name type="common">ex Cha et al. 2016</name>
    <dbReference type="NCBI Taxonomy" id="1309411"/>
    <lineage>
        <taxon>Bacteria</taxon>
        <taxon>Thermotogati</taxon>
        <taxon>Deinococcota</taxon>
        <taxon>Deinococci</taxon>
        <taxon>Deinococcales</taxon>
        <taxon>Deinococcaceae</taxon>
        <taxon>Deinococcus</taxon>
    </lineage>
</organism>
<evidence type="ECO:0000256" key="1">
    <source>
        <dbReference type="ARBA" id="ARBA00022741"/>
    </source>
</evidence>
<evidence type="ECO:0000313" key="5">
    <source>
        <dbReference type="Proteomes" id="UP001185331"/>
    </source>
</evidence>
<dbReference type="InterPro" id="IPR027417">
    <property type="entry name" value="P-loop_NTPase"/>
</dbReference>
<protein>
    <submittedName>
        <fullName evidence="4">Stage III sporulation protein SpoIIIAA</fullName>
    </submittedName>
</protein>
<dbReference type="Pfam" id="PF19568">
    <property type="entry name" value="Spore_III_AA"/>
    <property type="match status" value="1"/>
</dbReference>
<dbReference type="EMBL" id="JAVDQK010000004">
    <property type="protein sequence ID" value="MDR6218523.1"/>
    <property type="molecule type" value="Genomic_DNA"/>
</dbReference>
<feature type="domain" description="AAA+ ATPase" evidence="3">
    <location>
        <begin position="134"/>
        <end position="264"/>
    </location>
</feature>
<dbReference type="PANTHER" id="PTHR20953">
    <property type="entry name" value="KINASE-RELATED"/>
    <property type="match status" value="1"/>
</dbReference>
<dbReference type="Gene3D" id="3.40.50.300">
    <property type="entry name" value="P-loop containing nucleotide triphosphate hydrolases"/>
    <property type="match status" value="1"/>
</dbReference>
<name>A0AAE4BL44_9DEIO</name>
<sequence>MTHAPTDQYDDGILELFDTLPAWIQREANPLQSRIEEIKMHPGYPLILKLDGEDHILDHIQTHLGEPRVITKDDLDYMVQRLGGFRDDNRAGINRTLHRISKVPGRFNETMGATIRVARHVYGAADALSAYIAAAHNILLIGPPGVGKTTLLREVVRLRAQRYKASVVVIDTSGEVCGEGLYPHPAIFPAVRIQVGNKSMQPELIRQAVANHGPKVCVVDEIGYHDDAEVLQMTADRGVDITCTAHGRTLRNVVDNPRIWPLLGYIELDKTTRQRYRITDPTFDLAIEVRGKGKFYVHDRVTDSIDALLRNEAPEGHMAGRWADGELP</sequence>
<evidence type="ECO:0000256" key="2">
    <source>
        <dbReference type="ARBA" id="ARBA00022840"/>
    </source>
</evidence>
<keyword evidence="1" id="KW-0547">Nucleotide-binding</keyword>
<comment type="caution">
    <text evidence="4">The sequence shown here is derived from an EMBL/GenBank/DDBJ whole genome shotgun (WGS) entry which is preliminary data.</text>
</comment>
<dbReference type="SMART" id="SM00382">
    <property type="entry name" value="AAA"/>
    <property type="match status" value="1"/>
</dbReference>
<accession>A0AAE4BL44</accession>
<dbReference type="InterPro" id="IPR003593">
    <property type="entry name" value="AAA+_ATPase"/>
</dbReference>
<dbReference type="PANTHER" id="PTHR20953:SF3">
    <property type="entry name" value="P-LOOP CONTAINING NUCLEOSIDE TRIPHOSPHATE HYDROLASES SUPERFAMILY PROTEIN"/>
    <property type="match status" value="1"/>
</dbReference>
<proteinExistence type="predicted"/>
<reference evidence="4" key="1">
    <citation type="submission" date="2023-07" db="EMBL/GenBank/DDBJ databases">
        <title>Sorghum-associated microbial communities from plants grown in Nebraska, USA.</title>
        <authorList>
            <person name="Schachtman D."/>
        </authorList>
    </citation>
    <scope>NUCLEOTIDE SEQUENCE</scope>
    <source>
        <strain evidence="4">BE330</strain>
    </source>
</reference>